<evidence type="ECO:0000256" key="6">
    <source>
        <dbReference type="SAM" id="Phobius"/>
    </source>
</evidence>
<dbReference type="InterPro" id="IPR051258">
    <property type="entry name" value="Diverse_Substrate_Transporter"/>
</dbReference>
<dbReference type="AlphaFoldDB" id="A0A3A8JIK0"/>
<feature type="domain" description="EamA" evidence="7">
    <location>
        <begin position="161"/>
        <end position="291"/>
    </location>
</feature>
<feature type="transmembrane region" description="Helical" evidence="6">
    <location>
        <begin position="164"/>
        <end position="180"/>
    </location>
</feature>
<proteinExistence type="predicted"/>
<evidence type="ECO:0000256" key="4">
    <source>
        <dbReference type="ARBA" id="ARBA00022989"/>
    </source>
</evidence>
<dbReference type="Pfam" id="PF00892">
    <property type="entry name" value="EamA"/>
    <property type="match status" value="2"/>
</dbReference>
<feature type="transmembrane region" description="Helical" evidence="6">
    <location>
        <begin position="192"/>
        <end position="211"/>
    </location>
</feature>
<name>A0A3A8JIK0_9BACT</name>
<dbReference type="EMBL" id="RAWE01000252">
    <property type="protein sequence ID" value="RKG95602.1"/>
    <property type="molecule type" value="Genomic_DNA"/>
</dbReference>
<reference evidence="9" key="1">
    <citation type="submission" date="2018-09" db="EMBL/GenBank/DDBJ databases">
        <authorList>
            <person name="Livingstone P.G."/>
            <person name="Whitworth D.E."/>
        </authorList>
    </citation>
    <scope>NUCLEOTIDE SEQUENCE [LARGE SCALE GENOMIC DNA]</scope>
    <source>
        <strain evidence="9">CA043D</strain>
    </source>
</reference>
<comment type="subcellular location">
    <subcellularLocation>
        <location evidence="1">Cell membrane</location>
        <topology evidence="1">Multi-pass membrane protein</topology>
    </subcellularLocation>
</comment>
<feature type="transmembrane region" description="Helical" evidence="6">
    <location>
        <begin position="45"/>
        <end position="64"/>
    </location>
</feature>
<feature type="transmembrane region" description="Helical" evidence="6">
    <location>
        <begin position="20"/>
        <end position="39"/>
    </location>
</feature>
<evidence type="ECO:0000313" key="9">
    <source>
        <dbReference type="Proteomes" id="UP000268313"/>
    </source>
</evidence>
<keyword evidence="3 6" id="KW-0812">Transmembrane</keyword>
<dbReference type="PANTHER" id="PTHR42920:SF5">
    <property type="entry name" value="EAMA DOMAIN-CONTAINING PROTEIN"/>
    <property type="match status" value="1"/>
</dbReference>
<evidence type="ECO:0000256" key="2">
    <source>
        <dbReference type="ARBA" id="ARBA00022475"/>
    </source>
</evidence>
<dbReference type="InterPro" id="IPR037185">
    <property type="entry name" value="EmrE-like"/>
</dbReference>
<dbReference type="Proteomes" id="UP000268313">
    <property type="component" value="Unassembled WGS sequence"/>
</dbReference>
<evidence type="ECO:0000256" key="1">
    <source>
        <dbReference type="ARBA" id="ARBA00004651"/>
    </source>
</evidence>
<organism evidence="8 9">
    <name type="scientific">Corallococcus carmarthensis</name>
    <dbReference type="NCBI Taxonomy" id="2316728"/>
    <lineage>
        <taxon>Bacteria</taxon>
        <taxon>Pseudomonadati</taxon>
        <taxon>Myxococcota</taxon>
        <taxon>Myxococcia</taxon>
        <taxon>Myxococcales</taxon>
        <taxon>Cystobacterineae</taxon>
        <taxon>Myxococcaceae</taxon>
        <taxon>Corallococcus</taxon>
    </lineage>
</organism>
<dbReference type="SUPFAM" id="SSF103481">
    <property type="entry name" value="Multidrug resistance efflux transporter EmrE"/>
    <property type="match status" value="2"/>
</dbReference>
<feature type="transmembrane region" description="Helical" evidence="6">
    <location>
        <begin position="76"/>
        <end position="95"/>
    </location>
</feature>
<gene>
    <name evidence="8" type="ORF">D7X32_38545</name>
</gene>
<evidence type="ECO:0000256" key="5">
    <source>
        <dbReference type="ARBA" id="ARBA00023136"/>
    </source>
</evidence>
<accession>A0A3A8JIK0</accession>
<evidence type="ECO:0000313" key="8">
    <source>
        <dbReference type="EMBL" id="RKG95602.1"/>
    </source>
</evidence>
<dbReference type="GO" id="GO:0005886">
    <property type="term" value="C:plasma membrane"/>
    <property type="evidence" value="ECO:0007669"/>
    <property type="project" value="UniProtKB-SubCell"/>
</dbReference>
<feature type="domain" description="EamA" evidence="7">
    <location>
        <begin position="20"/>
        <end position="144"/>
    </location>
</feature>
<evidence type="ECO:0000256" key="3">
    <source>
        <dbReference type="ARBA" id="ARBA00022692"/>
    </source>
</evidence>
<evidence type="ECO:0000259" key="7">
    <source>
        <dbReference type="Pfam" id="PF00892"/>
    </source>
</evidence>
<keyword evidence="9" id="KW-1185">Reference proteome</keyword>
<feature type="transmembrane region" description="Helical" evidence="6">
    <location>
        <begin position="280"/>
        <end position="300"/>
    </location>
</feature>
<comment type="caution">
    <text evidence="8">The sequence shown here is derived from an EMBL/GenBank/DDBJ whole genome shotgun (WGS) entry which is preliminary data.</text>
</comment>
<feature type="transmembrane region" description="Helical" evidence="6">
    <location>
        <begin position="127"/>
        <end position="144"/>
    </location>
</feature>
<keyword evidence="5 6" id="KW-0472">Membrane</keyword>
<dbReference type="PANTHER" id="PTHR42920">
    <property type="entry name" value="OS03G0707200 PROTEIN-RELATED"/>
    <property type="match status" value="1"/>
</dbReference>
<keyword evidence="2" id="KW-1003">Cell membrane</keyword>
<feature type="transmembrane region" description="Helical" evidence="6">
    <location>
        <begin position="217"/>
        <end position="238"/>
    </location>
</feature>
<dbReference type="OrthoDB" id="9804865at2"/>
<keyword evidence="4 6" id="KW-1133">Transmembrane helix</keyword>
<dbReference type="InterPro" id="IPR000620">
    <property type="entry name" value="EamA_dom"/>
</dbReference>
<sequence length="312" mass="32716">MEAGPVKQERSGATWRADGALVLLTVFWGLTFVVVKDALAFADPFTFLTLRFAVGAAVMVAIARGRMFAPGIVPKGLLLAAVLFVCFALQTVGLTDTTPSRAAFLTGLNVLFVPLMSMVLLKRLPRWGTTVGVVLAAVGLYWLTRPTSGEALPGDGGGLHLGDWLSIGCAVAYAGHILLTERFATKDNAVGLVAVQLAGVAVMSAVCMPFVERKLEWTPPLVVAVLTCGVLASAVAILVQTWGQARTSAVRAALIFALEPVFAAAFSVAVGREVLGLQEWLGGALIVVGVFASELGTVVWDGWRARGRTPAA</sequence>
<feature type="transmembrane region" description="Helical" evidence="6">
    <location>
        <begin position="101"/>
        <end position="120"/>
    </location>
</feature>
<protein>
    <submittedName>
        <fullName evidence="8">DMT family transporter</fullName>
    </submittedName>
</protein>
<feature type="transmembrane region" description="Helical" evidence="6">
    <location>
        <begin position="250"/>
        <end position="268"/>
    </location>
</feature>